<evidence type="ECO:0000313" key="15">
    <source>
        <dbReference type="Proteomes" id="UP000001882"/>
    </source>
</evidence>
<evidence type="ECO:0000256" key="4">
    <source>
        <dbReference type="ARBA" id="ARBA00023239"/>
    </source>
</evidence>
<dbReference type="InterPro" id="IPR005239">
    <property type="entry name" value="ArgZ/ArgE-like"/>
</dbReference>
<evidence type="ECO:0000313" key="14">
    <source>
        <dbReference type="EMBL" id="BAI60662.1"/>
    </source>
</evidence>
<keyword evidence="15" id="KW-1185">Reference proteome</keyword>
<comment type="catalytic activity">
    <reaction evidence="5">
        <text>L-ornithine = L-proline + NH4(+)</text>
        <dbReference type="Rhea" id="RHEA:24368"/>
        <dbReference type="ChEBI" id="CHEBI:28938"/>
        <dbReference type="ChEBI" id="CHEBI:46911"/>
        <dbReference type="ChEBI" id="CHEBI:60039"/>
        <dbReference type="EC" id="4.3.1.12"/>
    </reaction>
</comment>
<dbReference type="InParanoid" id="D1YW40"/>
<evidence type="ECO:0000256" key="5">
    <source>
        <dbReference type="ARBA" id="ARBA00052109"/>
    </source>
</evidence>
<dbReference type="OrthoDB" id="64170at2157"/>
<evidence type="ECO:0000256" key="2">
    <source>
        <dbReference type="ARBA" id="ARBA00022741"/>
    </source>
</evidence>
<proteinExistence type="inferred from homology"/>
<feature type="domain" description="Arginine dihydrolase ArgZ/ArgE-like C-terminal first subdomain" evidence="13">
    <location>
        <begin position="104"/>
        <end position="184"/>
    </location>
</feature>
<dbReference type="EMBL" id="AP011532">
    <property type="protein sequence ID" value="BAI60662.1"/>
    <property type="molecule type" value="Genomic_DNA"/>
</dbReference>
<gene>
    <name evidence="14" type="ordered locus">MCP_0590</name>
</gene>
<dbReference type="STRING" id="304371.MCP_0590"/>
<evidence type="ECO:0000259" key="11">
    <source>
        <dbReference type="Pfam" id="PF04455"/>
    </source>
</evidence>
<dbReference type="RefSeq" id="WP_012899342.1">
    <property type="nucleotide sequence ID" value="NC_013665.1"/>
</dbReference>
<evidence type="ECO:0000256" key="3">
    <source>
        <dbReference type="ARBA" id="ARBA00023027"/>
    </source>
</evidence>
<dbReference type="Pfam" id="PF21571">
    <property type="entry name" value="ArgZ-like_C_1st"/>
    <property type="match status" value="1"/>
</dbReference>
<protein>
    <recommendedName>
        <fullName evidence="9">Ornithine cyclodeaminase</fullName>
        <ecNumber evidence="8">4.3.1.12</ecNumber>
    </recommendedName>
    <alternativeName>
        <fullName evidence="10">Archaeal ornithine cyclodeaminase</fullName>
    </alternativeName>
</protein>
<dbReference type="Gene3D" id="3.40.50.10690">
    <property type="entry name" value="putative lor/sdh protein like domains"/>
    <property type="match status" value="1"/>
</dbReference>
<dbReference type="InterPro" id="IPR007545">
    <property type="entry name" value="LOR/SDH_bifunc_enz_cons_dom"/>
</dbReference>
<dbReference type="GO" id="GO:0008473">
    <property type="term" value="F:ornithine cyclodeaminase activity"/>
    <property type="evidence" value="ECO:0007669"/>
    <property type="project" value="UniProtKB-EC"/>
</dbReference>
<evidence type="ECO:0000256" key="1">
    <source>
        <dbReference type="ARBA" id="ARBA00001911"/>
    </source>
</evidence>
<evidence type="ECO:0000256" key="10">
    <source>
        <dbReference type="ARBA" id="ARBA00081581"/>
    </source>
</evidence>
<organism evidence="14 15">
    <name type="scientific">Methanocella paludicola (strain DSM 17711 / JCM 13418 / NBRC 101707 / SANAE)</name>
    <dbReference type="NCBI Taxonomy" id="304371"/>
    <lineage>
        <taxon>Archaea</taxon>
        <taxon>Methanobacteriati</taxon>
        <taxon>Methanobacteriota</taxon>
        <taxon>Stenosarchaea group</taxon>
        <taxon>Methanomicrobia</taxon>
        <taxon>Methanocellales</taxon>
        <taxon>Methanocellaceae</taxon>
        <taxon>Methanocella</taxon>
    </lineage>
</organism>
<dbReference type="CDD" id="cd12144">
    <property type="entry name" value="SDH_N_domain"/>
    <property type="match status" value="1"/>
</dbReference>
<evidence type="ECO:0000256" key="6">
    <source>
        <dbReference type="ARBA" id="ARBA00056756"/>
    </source>
</evidence>
<keyword evidence="3" id="KW-0520">NAD</keyword>
<feature type="domain" description="LOR/SDH bifunctional enzyme conserved" evidence="11">
    <location>
        <begin position="5"/>
        <end position="103"/>
    </location>
</feature>
<evidence type="ECO:0000259" key="12">
    <source>
        <dbReference type="Pfam" id="PF21570"/>
    </source>
</evidence>
<dbReference type="PATRIC" id="fig|304371.9.peg.607"/>
<reference evidence="15" key="3">
    <citation type="journal article" date="2011" name="PLoS ONE">
        <title>Genome sequence of a mesophilic hydrogenotrophic methanogen Methanocella paludicola, the first cultivated representative of the order Methanocellales.</title>
        <authorList>
            <person name="Sakai S."/>
            <person name="Takaki Y."/>
            <person name="Shimamura S."/>
            <person name="Sekine M."/>
            <person name="Tajima T."/>
            <person name="Kosugi H."/>
            <person name="Ichikawa N."/>
            <person name="Tasumi E."/>
            <person name="Hiraki A.T."/>
            <person name="Shimizu A."/>
            <person name="Kato Y."/>
            <person name="Nishiko R."/>
            <person name="Mori K."/>
            <person name="Fujita N."/>
            <person name="Imachi H."/>
            <person name="Takai K."/>
        </authorList>
    </citation>
    <scope>NUCLEOTIDE SEQUENCE [LARGE SCALE GENOMIC DNA]</scope>
    <source>
        <strain evidence="15">DSM 17711 / JCM 13418 / NBRC 101707 / SANAE</strain>
    </source>
</reference>
<dbReference type="InterPro" id="IPR048964">
    <property type="entry name" value="ArgZ/ArgE-like_C_1st"/>
</dbReference>
<reference evidence="14 15" key="2">
    <citation type="journal article" date="2008" name="Int. J. Syst. Evol. Microbiol.">
        <title>Methanocella paludicola gen. nov., sp. nov., a methane-producing archaeon, the first isolate of the lineage 'Rice Cluster I', and proposal of the new archaeal order Methanocellales ord. nov.</title>
        <authorList>
            <person name="Sakai S."/>
            <person name="Imachi H."/>
            <person name="Hanada S."/>
            <person name="Ohashi A."/>
            <person name="Harada H."/>
            <person name="Kamagata Y."/>
        </authorList>
    </citation>
    <scope>NUCLEOTIDE SEQUENCE [LARGE SCALE GENOMIC DNA]</scope>
    <source>
        <strain evidence="15">DSM 17711 / JCM 13418 / NBRC 101707 / SANAE</strain>
    </source>
</reference>
<reference evidence="14 15" key="1">
    <citation type="journal article" date="2007" name="Appl. Environ. Microbiol.">
        <title>Isolation of key methanogens for global methane emission from rice paddy fields: a novel isolate affiliated with the clone cluster rice cluster I.</title>
        <authorList>
            <person name="Sakai S."/>
            <person name="Imachi H."/>
            <person name="Sekiguchi Y."/>
            <person name="Ohashi A."/>
            <person name="Harada H."/>
            <person name="Kamagata Y."/>
        </authorList>
    </citation>
    <scope>NUCLEOTIDE SEQUENCE [LARGE SCALE GENOMIC DNA]</scope>
    <source>
        <strain evidence="15">DSM 17711 / JCM 13418 / NBRC 101707 / SANAE</strain>
    </source>
</reference>
<dbReference type="KEGG" id="mpd:MCP_0590"/>
<dbReference type="Proteomes" id="UP000001882">
    <property type="component" value="Chromosome"/>
</dbReference>
<name>D1YW40_METPS</name>
<dbReference type="InterPro" id="IPR048963">
    <property type="entry name" value="ArgZ/ArgE-like_C_2nd"/>
</dbReference>
<evidence type="ECO:0000256" key="7">
    <source>
        <dbReference type="ARBA" id="ARBA00061348"/>
    </source>
</evidence>
<dbReference type="GeneID" id="8680651"/>
<evidence type="ECO:0000256" key="9">
    <source>
        <dbReference type="ARBA" id="ARBA00072993"/>
    </source>
</evidence>
<dbReference type="InterPro" id="IPR043009">
    <property type="entry name" value="LOR/SDH_bifunc_enz_cons_dom_sf"/>
</dbReference>
<keyword evidence="4" id="KW-0456">Lyase</keyword>
<feature type="domain" description="Arginine dihydrolase ArgZ/ArgE-like C-terminal second subdomain" evidence="12">
    <location>
        <begin position="186"/>
        <end position="397"/>
    </location>
</feature>
<comment type="function">
    <text evidence="6">Catalyzes the conversion of ornithine to proline, with the release of ammonia.</text>
</comment>
<dbReference type="eggNOG" id="arCOG04422">
    <property type="taxonomic scope" value="Archaea"/>
</dbReference>
<dbReference type="GO" id="GO:0000166">
    <property type="term" value="F:nucleotide binding"/>
    <property type="evidence" value="ECO:0007669"/>
    <property type="project" value="UniProtKB-KW"/>
</dbReference>
<sequence>MEAMREIELRGHIIDSFLLPKVFDKVMDMNGEFEIIEFEIGKHKTDTSYARLMIRGKDQEHLDDIIGELHRLGAYVPEAEDAVVAEAPKDKVVPKGFYSTTNHPTFVKVDGEWLRVKNQKMDSLIVLRNGSAACKTIGHVKKGDRVVIGNSGIRVVPPERPRGHTIFDFMGSQVSSERPSQSLIREIAEEIFEVHESGGKIVVVGGPAIVHTGGQQALAELVRKGYVDALLSGNALAVHDVEYNLYGTSLGMDLKTAELAPEGHKHHLYAISEITRAGSLKEAVKQGVLTGGIMYECIVNNVPYVLAGSIRDDGPLPDVITDTMKAQDLMREQVKNADIVLMMATMLHSIATGNCLSSSVRTICVDINPSTVTKLMDRGTAQAIGIVTDVGTFLPWLAEELDNLEKSRKKQMPALRVKSKKR</sequence>
<dbReference type="AlphaFoldDB" id="D1YW40"/>
<dbReference type="SUPFAM" id="SSF52467">
    <property type="entry name" value="DHS-like NAD/FAD-binding domain"/>
    <property type="match status" value="1"/>
</dbReference>
<dbReference type="EC" id="4.3.1.12" evidence="8"/>
<accession>D1YW40</accession>
<keyword evidence="2" id="KW-0547">Nucleotide-binding</keyword>
<comment type="cofactor">
    <cofactor evidence="1">
        <name>NAD(+)</name>
        <dbReference type="ChEBI" id="CHEBI:57540"/>
    </cofactor>
</comment>
<dbReference type="Pfam" id="PF04455">
    <property type="entry name" value="Saccharop_dh_N"/>
    <property type="match status" value="1"/>
</dbReference>
<dbReference type="Gene3D" id="3.30.70.2690">
    <property type="entry name" value="LOR/SDH bifunctional enzyme, conserved domain"/>
    <property type="match status" value="1"/>
</dbReference>
<evidence type="ECO:0000259" key="13">
    <source>
        <dbReference type="Pfam" id="PF21571"/>
    </source>
</evidence>
<comment type="similarity">
    <text evidence="7">Belongs to the AgrE/ArgZ ornithine cyclodeaminase family.</text>
</comment>
<evidence type="ECO:0000256" key="8">
    <source>
        <dbReference type="ARBA" id="ARBA00066346"/>
    </source>
</evidence>
<dbReference type="Pfam" id="PF21570">
    <property type="entry name" value="ArgZ-like_C_2nd"/>
    <property type="match status" value="1"/>
</dbReference>
<dbReference type="InterPro" id="IPR029035">
    <property type="entry name" value="DHS-like_NAD/FAD-binding_dom"/>
</dbReference>
<dbReference type="NCBIfam" id="TIGR00300">
    <property type="entry name" value="TIGR00300 family protein"/>
    <property type="match status" value="1"/>
</dbReference>